<dbReference type="CDD" id="cd17745">
    <property type="entry name" value="BRCT_p53bp1_rpt1"/>
    <property type="match status" value="1"/>
</dbReference>
<feature type="domain" description="BRCT" evidence="5">
    <location>
        <begin position="695"/>
        <end position="835"/>
    </location>
</feature>
<feature type="compositionally biased region" description="Polar residues" evidence="4">
    <location>
        <begin position="171"/>
        <end position="197"/>
    </location>
</feature>
<dbReference type="InterPro" id="IPR001357">
    <property type="entry name" value="BRCT_dom"/>
</dbReference>
<dbReference type="Proteomes" id="UP000233524">
    <property type="component" value="Unassembled WGS sequence"/>
</dbReference>
<feature type="region of interest" description="Disordered" evidence="4">
    <location>
        <begin position="131"/>
        <end position="601"/>
    </location>
</feature>
<dbReference type="GO" id="GO:0042393">
    <property type="term" value="F:histone binding"/>
    <property type="evidence" value="ECO:0007669"/>
    <property type="project" value="TreeGrafter"/>
</dbReference>
<keyword evidence="3" id="KW-0539">Nucleus</keyword>
<dbReference type="InterPro" id="IPR047249">
    <property type="entry name" value="BRCT_p53bp1-like_rpt1"/>
</dbReference>
<dbReference type="OrthoDB" id="129353at2759"/>
<dbReference type="InterPro" id="IPR036420">
    <property type="entry name" value="BRCT_dom_sf"/>
</dbReference>
<feature type="compositionally biased region" description="Basic and acidic residues" evidence="4">
    <location>
        <begin position="529"/>
        <end position="561"/>
    </location>
</feature>
<evidence type="ECO:0000313" key="6">
    <source>
        <dbReference type="EMBL" id="PKS09819.1"/>
    </source>
</evidence>
<evidence type="ECO:0000256" key="2">
    <source>
        <dbReference type="ARBA" id="ARBA00022763"/>
    </source>
</evidence>
<dbReference type="PANTHER" id="PTHR15321:SF3">
    <property type="entry name" value="TP53-BINDING PROTEIN 1"/>
    <property type="match status" value="1"/>
</dbReference>
<dbReference type="EMBL" id="NLAX01000010">
    <property type="protein sequence ID" value="PKS09819.1"/>
    <property type="molecule type" value="Genomic_DNA"/>
</dbReference>
<name>A0A2N3NBK6_9PEZI</name>
<protein>
    <recommendedName>
        <fullName evidence="5">BRCT domain-containing protein</fullName>
    </recommendedName>
</protein>
<feature type="compositionally biased region" description="Basic and acidic residues" evidence="4">
    <location>
        <begin position="325"/>
        <end position="334"/>
    </location>
</feature>
<dbReference type="PANTHER" id="PTHR15321">
    <property type="entry name" value="TUMOR SUPPRESSOR P53-BINDING PROTEIN 1"/>
    <property type="match status" value="1"/>
</dbReference>
<feature type="region of interest" description="Disordered" evidence="4">
    <location>
        <begin position="949"/>
        <end position="971"/>
    </location>
</feature>
<feature type="compositionally biased region" description="Polar residues" evidence="4">
    <location>
        <begin position="144"/>
        <end position="156"/>
    </location>
</feature>
<proteinExistence type="predicted"/>
<accession>A0A2N3NBK6</accession>
<evidence type="ECO:0000313" key="7">
    <source>
        <dbReference type="Proteomes" id="UP000233524"/>
    </source>
</evidence>
<dbReference type="Gene3D" id="3.40.50.10190">
    <property type="entry name" value="BRCT domain"/>
    <property type="match status" value="1"/>
</dbReference>
<dbReference type="GO" id="GO:0045944">
    <property type="term" value="P:positive regulation of transcription by RNA polymerase II"/>
    <property type="evidence" value="ECO:0007669"/>
    <property type="project" value="TreeGrafter"/>
</dbReference>
<feature type="compositionally biased region" description="Polar residues" evidence="4">
    <location>
        <begin position="572"/>
        <end position="601"/>
    </location>
</feature>
<evidence type="ECO:0000259" key="5">
    <source>
        <dbReference type="PROSITE" id="PS50172"/>
    </source>
</evidence>
<feature type="compositionally biased region" description="Polar residues" evidence="4">
    <location>
        <begin position="348"/>
        <end position="375"/>
    </location>
</feature>
<evidence type="ECO:0000256" key="4">
    <source>
        <dbReference type="SAM" id="MobiDB-lite"/>
    </source>
</evidence>
<sequence>MDVSQSPTQANDDRDYETACNQLTSSDNHGSNQSDELQTLQEGDTGAVNFGPLSQDGKHISQDSDILSPFSENPVLQRGDWRGQRASQRFGMTPARPSMAAPPETPVGPVNPFGARQKPASVLRATQLFNATQFSSGGAKKFASPTSSRPSPNNFHHTFPTDTPPGLLTSPIKNRLTSSPSIFRKSSPQVNIPTTSFAEPPSRTPPLPGSPRDEEAIPESPTCEPDLSPPRKRQKQEPLEEYEPVEVSQQRKLAGGDLNKVSDSDSDEDDDLRRRRRARQRREWAERKLQDISFEPPARTTAKNARTTRKLGMVRGARLFPGSTDEPHTSDDIGGRQPSPAAGRRLETPSNIRFTSVPPQEHSSIDNRLNMTSPIVPQDLSDGIRGTTPRPDRVPATSPPFPTQTDELAGLPRSSPPPKPLALQSSNLQSSVSLPAPLPPLSSGVSKRKYGLRRLAERSSIKALVPDSPMVIPESDIAQEQLASDTEGGDDTVLAPVAEVSHVSRGPSPVSDDLPPTQPPSTIHQQTRHVQEEEFEERPTLEPSEEDSRKATEEPPEEQRIVRTFAEAANNVPKQAQSPLSELSSTPSVAQSPMGTASTTSKQDLYDLPASSAAEPPVPKSVRAPLLRRTYGKVRRTLRMTRNAIASSRQHGLLDPDSTDELSKSPSRGTFNSSMMVSRTSGARSARLSDSTSTSRNLLFDNMAFAISFQARRDDETADEYKERCNMSEELCDLVTKAGGRILASGFNELLDPATLRHTTIQAGGQAASEDEPDSALELGPEARGLGFTALLADGHSRKVKYMQALALGLPCLAYQWATACLEKGEILDWSPYLLCAGQSVCVGNAILSRHLSPYPAIGASLEDVFAQRKELLGGNRILLVMKKSRTEENRMAYLLLARILGAKLTRMYNISDARAALRHHEARNQKFDWVYVDEETGSLEQLFSTKALGQKAPSRKRKRPKAKETIGDEPAPGRVRYLSNELVIQSLIMGRIIDEDERALSAL</sequence>
<dbReference type="GO" id="GO:0000077">
    <property type="term" value="P:DNA damage checkpoint signaling"/>
    <property type="evidence" value="ECO:0007669"/>
    <property type="project" value="TreeGrafter"/>
</dbReference>
<comment type="caution">
    <text evidence="6">The sequence shown here is derived from an EMBL/GenBank/DDBJ whole genome shotgun (WGS) entry which is preliminary data.</text>
</comment>
<evidence type="ECO:0000256" key="1">
    <source>
        <dbReference type="ARBA" id="ARBA00004123"/>
    </source>
</evidence>
<organism evidence="6 7">
    <name type="scientific">Lomentospora prolificans</name>
    <dbReference type="NCBI Taxonomy" id="41688"/>
    <lineage>
        <taxon>Eukaryota</taxon>
        <taxon>Fungi</taxon>
        <taxon>Dikarya</taxon>
        <taxon>Ascomycota</taxon>
        <taxon>Pezizomycotina</taxon>
        <taxon>Sordariomycetes</taxon>
        <taxon>Hypocreomycetidae</taxon>
        <taxon>Microascales</taxon>
        <taxon>Microascaceae</taxon>
        <taxon>Lomentospora</taxon>
    </lineage>
</organism>
<dbReference type="AlphaFoldDB" id="A0A2N3NBK6"/>
<dbReference type="PROSITE" id="PS50172">
    <property type="entry name" value="BRCT"/>
    <property type="match status" value="1"/>
</dbReference>
<feature type="compositionally biased region" description="Basic and acidic residues" evidence="4">
    <location>
        <begin position="281"/>
        <end position="290"/>
    </location>
</feature>
<dbReference type="GO" id="GO:0005634">
    <property type="term" value="C:nucleus"/>
    <property type="evidence" value="ECO:0007669"/>
    <property type="project" value="UniProtKB-SubCell"/>
</dbReference>
<keyword evidence="7" id="KW-1185">Reference proteome</keyword>
<feature type="region of interest" description="Disordered" evidence="4">
    <location>
        <begin position="643"/>
        <end position="689"/>
    </location>
</feature>
<feature type="compositionally biased region" description="Polar residues" evidence="4">
    <location>
        <begin position="21"/>
        <end position="42"/>
    </location>
</feature>
<dbReference type="SUPFAM" id="SSF52113">
    <property type="entry name" value="BRCT domain"/>
    <property type="match status" value="1"/>
</dbReference>
<dbReference type="STRING" id="41688.A0A2N3NBK6"/>
<gene>
    <name evidence="6" type="ORF">jhhlp_004442</name>
</gene>
<dbReference type="VEuPathDB" id="FungiDB:jhhlp_004442"/>
<dbReference type="InterPro" id="IPR047252">
    <property type="entry name" value="TP53BP1-like"/>
</dbReference>
<comment type="subcellular location">
    <subcellularLocation>
        <location evidence="1">Nucleus</location>
    </subcellularLocation>
</comment>
<feature type="region of interest" description="Disordered" evidence="4">
    <location>
        <begin position="21"/>
        <end position="115"/>
    </location>
</feature>
<feature type="compositionally biased region" description="Polar residues" evidence="4">
    <location>
        <begin position="664"/>
        <end position="689"/>
    </location>
</feature>
<evidence type="ECO:0000256" key="3">
    <source>
        <dbReference type="ARBA" id="ARBA00023242"/>
    </source>
</evidence>
<keyword evidence="2" id="KW-0227">DNA damage</keyword>
<reference evidence="6 7" key="1">
    <citation type="journal article" date="2017" name="G3 (Bethesda)">
        <title>First Draft Genome Sequence of the Pathogenic Fungus Lomentospora prolificans (Formerly Scedosporium prolificans).</title>
        <authorList>
            <person name="Luo R."/>
            <person name="Zimin A."/>
            <person name="Workman R."/>
            <person name="Fan Y."/>
            <person name="Pertea G."/>
            <person name="Grossman N."/>
            <person name="Wear M.P."/>
            <person name="Jia B."/>
            <person name="Miller H."/>
            <person name="Casadevall A."/>
            <person name="Timp W."/>
            <person name="Zhang S.X."/>
            <person name="Salzberg S.L."/>
        </authorList>
    </citation>
    <scope>NUCLEOTIDE SEQUENCE [LARGE SCALE GENOMIC DNA]</scope>
    <source>
        <strain evidence="6 7">JHH-5317</strain>
    </source>
</reference>
<dbReference type="InParanoid" id="A0A2N3NBK6"/>
<feature type="compositionally biased region" description="Low complexity" evidence="4">
    <location>
        <begin position="421"/>
        <end position="445"/>
    </location>
</feature>